<evidence type="ECO:0000313" key="1">
    <source>
        <dbReference type="EMBL" id="MCH95692.1"/>
    </source>
</evidence>
<organism evidence="1 2">
    <name type="scientific">Trifolium medium</name>
    <dbReference type="NCBI Taxonomy" id="97028"/>
    <lineage>
        <taxon>Eukaryota</taxon>
        <taxon>Viridiplantae</taxon>
        <taxon>Streptophyta</taxon>
        <taxon>Embryophyta</taxon>
        <taxon>Tracheophyta</taxon>
        <taxon>Spermatophyta</taxon>
        <taxon>Magnoliopsida</taxon>
        <taxon>eudicotyledons</taxon>
        <taxon>Gunneridae</taxon>
        <taxon>Pentapetalae</taxon>
        <taxon>rosids</taxon>
        <taxon>fabids</taxon>
        <taxon>Fabales</taxon>
        <taxon>Fabaceae</taxon>
        <taxon>Papilionoideae</taxon>
        <taxon>50 kb inversion clade</taxon>
        <taxon>NPAAA clade</taxon>
        <taxon>Hologalegina</taxon>
        <taxon>IRL clade</taxon>
        <taxon>Trifolieae</taxon>
        <taxon>Trifolium</taxon>
    </lineage>
</organism>
<dbReference type="EMBL" id="LXQA010030451">
    <property type="protein sequence ID" value="MCH95692.1"/>
    <property type="molecule type" value="Genomic_DNA"/>
</dbReference>
<reference evidence="1 2" key="1">
    <citation type="journal article" date="2018" name="Front. Plant Sci.">
        <title>Red Clover (Trifolium pratense) and Zigzag Clover (T. medium) - A Picture of Genomic Similarities and Differences.</title>
        <authorList>
            <person name="Dluhosova J."/>
            <person name="Istvanek J."/>
            <person name="Nedelnik J."/>
            <person name="Repkova J."/>
        </authorList>
    </citation>
    <scope>NUCLEOTIDE SEQUENCE [LARGE SCALE GENOMIC DNA]</scope>
    <source>
        <strain evidence="2">cv. 10/8</strain>
        <tissue evidence="1">Leaf</tissue>
    </source>
</reference>
<keyword evidence="2" id="KW-1185">Reference proteome</keyword>
<proteinExistence type="predicted"/>
<dbReference type="Proteomes" id="UP000265520">
    <property type="component" value="Unassembled WGS sequence"/>
</dbReference>
<name>A0A392N7W5_9FABA</name>
<accession>A0A392N7W5</accession>
<evidence type="ECO:0000313" key="2">
    <source>
        <dbReference type="Proteomes" id="UP000265520"/>
    </source>
</evidence>
<sequence length="152" mass="17801">MNTVIPEVKNSRSWSRLVTVRREAKMVKLFDFSNGTVRFRESDGVGEEMRIRKIDENDCSNCRHCEEIRAWIVQWKWKKVEEDEEDPNIVQSLSLWKILLGKSMVIGLTEVVESFINRNEHRHSGRKSLDVIVEFRFGKLGGENSEIVLCFD</sequence>
<protein>
    <submittedName>
        <fullName evidence="1">Uncharacterized protein</fullName>
    </submittedName>
</protein>
<comment type="caution">
    <text evidence="1">The sequence shown here is derived from an EMBL/GenBank/DDBJ whole genome shotgun (WGS) entry which is preliminary data.</text>
</comment>
<dbReference type="AlphaFoldDB" id="A0A392N7W5"/>